<proteinExistence type="predicted"/>
<evidence type="ECO:0000313" key="1">
    <source>
        <dbReference type="EMBL" id="MED6191996.1"/>
    </source>
</evidence>
<dbReference type="EMBL" id="JASCZI010211461">
    <property type="protein sequence ID" value="MED6191996.1"/>
    <property type="molecule type" value="Genomic_DNA"/>
</dbReference>
<accession>A0ABU6X3Q0</accession>
<keyword evidence="2" id="KW-1185">Reference proteome</keyword>
<organism evidence="1 2">
    <name type="scientific">Stylosanthes scabra</name>
    <dbReference type="NCBI Taxonomy" id="79078"/>
    <lineage>
        <taxon>Eukaryota</taxon>
        <taxon>Viridiplantae</taxon>
        <taxon>Streptophyta</taxon>
        <taxon>Embryophyta</taxon>
        <taxon>Tracheophyta</taxon>
        <taxon>Spermatophyta</taxon>
        <taxon>Magnoliopsida</taxon>
        <taxon>eudicotyledons</taxon>
        <taxon>Gunneridae</taxon>
        <taxon>Pentapetalae</taxon>
        <taxon>rosids</taxon>
        <taxon>fabids</taxon>
        <taxon>Fabales</taxon>
        <taxon>Fabaceae</taxon>
        <taxon>Papilionoideae</taxon>
        <taxon>50 kb inversion clade</taxon>
        <taxon>dalbergioids sensu lato</taxon>
        <taxon>Dalbergieae</taxon>
        <taxon>Pterocarpus clade</taxon>
        <taxon>Stylosanthes</taxon>
    </lineage>
</organism>
<reference evidence="1 2" key="1">
    <citation type="journal article" date="2023" name="Plants (Basel)">
        <title>Bridging the Gap: Combining Genomics and Transcriptomics Approaches to Understand Stylosanthes scabra, an Orphan Legume from the Brazilian Caatinga.</title>
        <authorList>
            <person name="Ferreira-Neto J.R.C."/>
            <person name="da Silva M.D."/>
            <person name="Binneck E."/>
            <person name="de Melo N.F."/>
            <person name="da Silva R.H."/>
            <person name="de Melo A.L.T.M."/>
            <person name="Pandolfi V."/>
            <person name="Bustamante F.O."/>
            <person name="Brasileiro-Vidal A.C."/>
            <person name="Benko-Iseppon A.M."/>
        </authorList>
    </citation>
    <scope>NUCLEOTIDE SEQUENCE [LARGE SCALE GENOMIC DNA]</scope>
    <source>
        <tissue evidence="1">Leaves</tissue>
    </source>
</reference>
<dbReference type="Proteomes" id="UP001341840">
    <property type="component" value="Unassembled WGS sequence"/>
</dbReference>
<gene>
    <name evidence="1" type="ORF">PIB30_006144</name>
</gene>
<evidence type="ECO:0000313" key="2">
    <source>
        <dbReference type="Proteomes" id="UP001341840"/>
    </source>
</evidence>
<protein>
    <submittedName>
        <fullName evidence="1">Uncharacterized protein</fullName>
    </submittedName>
</protein>
<name>A0ABU6X3Q0_9FABA</name>
<comment type="caution">
    <text evidence="1">The sequence shown here is derived from an EMBL/GenBank/DDBJ whole genome shotgun (WGS) entry which is preliminary data.</text>
</comment>
<sequence length="73" mass="7926">MAQPTLEQIAAGDRDIIYRLDDIAHVSRDVNRLVSGHGAEVTPYVPQPTGRALSGEGGVPPICTAFWCFFQGR</sequence>